<feature type="signal peptide" evidence="3">
    <location>
        <begin position="1"/>
        <end position="29"/>
    </location>
</feature>
<proteinExistence type="predicted"/>
<dbReference type="NCBIfam" id="TIGR01167">
    <property type="entry name" value="LPXTG_anchor"/>
    <property type="match status" value="1"/>
</dbReference>
<gene>
    <name evidence="4" type="ORF">ACFQZ6_21880</name>
</gene>
<dbReference type="EMBL" id="JBHTEB010000001">
    <property type="protein sequence ID" value="MFD0316812.1"/>
    <property type="molecule type" value="Genomic_DNA"/>
</dbReference>
<feature type="compositionally biased region" description="Low complexity" evidence="1">
    <location>
        <begin position="48"/>
        <end position="66"/>
    </location>
</feature>
<evidence type="ECO:0000313" key="5">
    <source>
        <dbReference type="Proteomes" id="UP001597023"/>
    </source>
</evidence>
<comment type="caution">
    <text evidence="4">The sequence shown here is derived from an EMBL/GenBank/DDBJ whole genome shotgun (WGS) entry which is preliminary data.</text>
</comment>
<name>A0ABW2WE35_9ACTN</name>
<keyword evidence="2" id="KW-0472">Membrane</keyword>
<dbReference type="Proteomes" id="UP001597023">
    <property type="component" value="Unassembled WGS sequence"/>
</dbReference>
<keyword evidence="2" id="KW-0812">Transmembrane</keyword>
<dbReference type="RefSeq" id="WP_381611632.1">
    <property type="nucleotide sequence ID" value="NZ_JBHTEB010000001.1"/>
</dbReference>
<keyword evidence="3" id="KW-0732">Signal</keyword>
<accession>A0ABW2WE35</accession>
<feature type="chain" id="PRO_5046872519" evidence="3">
    <location>
        <begin position="30"/>
        <end position="362"/>
    </location>
</feature>
<evidence type="ECO:0000256" key="1">
    <source>
        <dbReference type="SAM" id="MobiDB-lite"/>
    </source>
</evidence>
<evidence type="ECO:0000256" key="2">
    <source>
        <dbReference type="SAM" id="Phobius"/>
    </source>
</evidence>
<dbReference type="NCBIfam" id="NF041528">
    <property type="entry name" value="strep_LAETG"/>
    <property type="match status" value="1"/>
</dbReference>
<feature type="compositionally biased region" description="Acidic residues" evidence="1">
    <location>
        <begin position="74"/>
        <end position="107"/>
    </location>
</feature>
<keyword evidence="5" id="KW-1185">Reference proteome</keyword>
<keyword evidence="2" id="KW-1133">Transmembrane helix</keyword>
<feature type="region of interest" description="Disordered" evidence="1">
    <location>
        <begin position="28"/>
        <end position="147"/>
    </location>
</feature>
<feature type="compositionally biased region" description="Acidic residues" evidence="1">
    <location>
        <begin position="129"/>
        <end position="145"/>
    </location>
</feature>
<feature type="transmembrane region" description="Helical" evidence="2">
    <location>
        <begin position="331"/>
        <end position="353"/>
    </location>
</feature>
<feature type="compositionally biased region" description="Polar residues" evidence="1">
    <location>
        <begin position="34"/>
        <end position="47"/>
    </location>
</feature>
<evidence type="ECO:0000256" key="3">
    <source>
        <dbReference type="SAM" id="SignalP"/>
    </source>
</evidence>
<feature type="compositionally biased region" description="Low complexity" evidence="1">
    <location>
        <begin position="108"/>
        <end position="128"/>
    </location>
</feature>
<evidence type="ECO:0000313" key="4">
    <source>
        <dbReference type="EMBL" id="MFD0316812.1"/>
    </source>
</evidence>
<protein>
    <submittedName>
        <fullName evidence="4">LAETG motif-containing sortase-dependent surface protein</fullName>
    </submittedName>
</protein>
<organism evidence="4 5">
    <name type="scientific">Streptomyces flavalbus</name>
    <dbReference type="NCBI Taxonomy" id="2665155"/>
    <lineage>
        <taxon>Bacteria</taxon>
        <taxon>Bacillati</taxon>
        <taxon>Actinomycetota</taxon>
        <taxon>Actinomycetes</taxon>
        <taxon>Kitasatosporales</taxon>
        <taxon>Streptomycetaceae</taxon>
        <taxon>Streptomyces</taxon>
    </lineage>
</organism>
<sequence>MKLRRAIAAAAATAAIAPLALLSAPAALAASGDESASPSVSASVTEQDTAASASASPSDTESAPDTSDSRSESTDDTEDASESENETDTDTDPGTTDSEDDTDEDPAADPNASASTSTSPSPSPSASESQDEEKPDFCADPDDDSIGLSTELRSGLSGLPETVVAGSGWTPFSFDVSNKGDDEIKDIMPLIGVAAVGWNEEDYSGQIRVQVLDKSTGSWKTLADAAGEGATFPAFSLGAGQSTSFQLRLSVSGKVPDAIGLTGGFAQYADDEGCWLADDPNGWIYFFDILAAGSDAGDPNEAEPQGGMGDLDAVAQVAATGSLAETGSSSALPVIGLVGGIAVVAGAGAVFAVRRRKSGTDA</sequence>
<reference evidence="5" key="1">
    <citation type="journal article" date="2019" name="Int. J. Syst. Evol. Microbiol.">
        <title>The Global Catalogue of Microorganisms (GCM) 10K type strain sequencing project: providing services to taxonomists for standard genome sequencing and annotation.</title>
        <authorList>
            <consortium name="The Broad Institute Genomics Platform"/>
            <consortium name="The Broad Institute Genome Sequencing Center for Infectious Disease"/>
            <person name="Wu L."/>
            <person name="Ma J."/>
        </authorList>
    </citation>
    <scope>NUCLEOTIDE SEQUENCE [LARGE SCALE GENOMIC DNA]</scope>
    <source>
        <strain evidence="5">CGMCC 4.7400</strain>
    </source>
</reference>